<name>A0ACC7P6K7_9BACL</name>
<evidence type="ECO:0000313" key="2">
    <source>
        <dbReference type="Proteomes" id="UP001631969"/>
    </source>
</evidence>
<gene>
    <name evidence="1" type="ORF">ACI1P1_26670</name>
</gene>
<proteinExistence type="predicted"/>
<keyword evidence="2" id="KW-1185">Reference proteome</keyword>
<dbReference type="Proteomes" id="UP001631969">
    <property type="component" value="Unassembled WGS sequence"/>
</dbReference>
<accession>A0ACC7P6K7</accession>
<organism evidence="1 2">
    <name type="scientific">Paenibacillus mesotrionivorans</name>
    <dbReference type="NCBI Taxonomy" id="3160968"/>
    <lineage>
        <taxon>Bacteria</taxon>
        <taxon>Bacillati</taxon>
        <taxon>Bacillota</taxon>
        <taxon>Bacilli</taxon>
        <taxon>Bacillales</taxon>
        <taxon>Paenibacillaceae</taxon>
        <taxon>Paenibacillus</taxon>
    </lineage>
</organism>
<comment type="caution">
    <text evidence="1">The sequence shown here is derived from an EMBL/GenBank/DDBJ whole genome shotgun (WGS) entry which is preliminary data.</text>
</comment>
<protein>
    <submittedName>
        <fullName evidence="1">Response regulator</fullName>
    </submittedName>
</protein>
<reference evidence="1" key="1">
    <citation type="submission" date="2024-12" db="EMBL/GenBank/DDBJ databases">
        <authorList>
            <person name="Wu N."/>
        </authorList>
    </citation>
    <scope>NUCLEOTIDE SEQUENCE</scope>
    <source>
        <strain evidence="1">P15</strain>
    </source>
</reference>
<evidence type="ECO:0000313" key="1">
    <source>
        <dbReference type="EMBL" id="MFM9331884.1"/>
    </source>
</evidence>
<sequence length="538" mass="61172">MTEEIRLCIIDDVPDVVEGISRGIPWSDYGITVAGTAGNGVAGRELILQTKPHIVLTDIRMPRLDGLQMMKELEHVCPGMKTIFISGYTDFEYAQQAVRLGAFDYVIKPFHPGQIVELVLKAKAAIEEEARQAKQYREMERKLRESMPYLRQEYFQLLLQYPTPAEQAAKRWDFLNIELEREGFTVLLAEIDGFAERISSSPVQEVELIRFTLHNILEETIRSITKGFIFRDHSNRFAAIINPAAATDTEALAELCRENIAKYSKFTISLGIGEAVSHIHDIYYSYNQARTALSYNFYTGGNSVYSYRKVQPVDEAAPQYAAEKEKELFFLLRSGNLPKALDLLEELFAADVNGTAPPPDMMKGRYYELAFLMNRVFAEKLTPVEMKPLERQAHRLKDAGLCSLQDLRETVKELCSMGCMAMEQKHTDAANQVVDQVIAYIRDHLHENNTVNDYARLVFLSGSYFANLFKKVTGYPVAQFVTSERMERAKEMLAQGMAVQDIALALGYEGRQYFSELFKKHTGVTPSEFKQAYADKEK</sequence>
<dbReference type="EMBL" id="JBJURJ010000023">
    <property type="protein sequence ID" value="MFM9331884.1"/>
    <property type="molecule type" value="Genomic_DNA"/>
</dbReference>